<dbReference type="Proteomes" id="UP000535908">
    <property type="component" value="Unassembled WGS sequence"/>
</dbReference>
<dbReference type="EMBL" id="JAARWN010000001">
    <property type="protein sequence ID" value="MBC1935117.1"/>
    <property type="molecule type" value="Genomic_DNA"/>
</dbReference>
<accession>A0A7X0Y2A4</accession>
<protein>
    <submittedName>
        <fullName evidence="1">Uncharacterized protein</fullName>
    </submittedName>
</protein>
<dbReference type="RefSeq" id="WP_185525328.1">
    <property type="nucleotide sequence ID" value="NZ_JAARWN010000001.1"/>
</dbReference>
<dbReference type="AlphaFoldDB" id="A0A7X0Y2A4"/>
<sequence>MKYDDVEKDPCCNKGLKNASLTKHIQPDCNSIELFSQAQPIQFSAEGINSLIHIATLQRDNPAIRAIIESHGVSAENTPYVIAFLSGWFAAQHGAP</sequence>
<proteinExistence type="predicted"/>
<evidence type="ECO:0000313" key="2">
    <source>
        <dbReference type="Proteomes" id="UP000535908"/>
    </source>
</evidence>
<name>A0A7X0Y2A4_9LIST</name>
<comment type="caution">
    <text evidence="1">The sequence shown here is derived from an EMBL/GenBank/DDBJ whole genome shotgun (WGS) entry which is preliminary data.</text>
</comment>
<reference evidence="1 2" key="1">
    <citation type="submission" date="2020-03" db="EMBL/GenBank/DDBJ databases">
        <title>Soil Listeria distribution.</title>
        <authorList>
            <person name="Liao J."/>
            <person name="Wiedmann M."/>
        </authorList>
    </citation>
    <scope>NUCLEOTIDE SEQUENCE [LARGE SCALE GENOMIC DNA]</scope>
    <source>
        <strain evidence="1 2">FSL L7-0741</strain>
    </source>
</reference>
<evidence type="ECO:0000313" key="1">
    <source>
        <dbReference type="EMBL" id="MBC1935117.1"/>
    </source>
</evidence>
<organism evidence="1 2">
    <name type="scientific">Listeria grandensis</name>
    <dbReference type="NCBI Taxonomy" id="1494963"/>
    <lineage>
        <taxon>Bacteria</taxon>
        <taxon>Bacillati</taxon>
        <taxon>Bacillota</taxon>
        <taxon>Bacilli</taxon>
        <taxon>Bacillales</taxon>
        <taxon>Listeriaceae</taxon>
        <taxon>Listeria</taxon>
    </lineage>
</organism>
<gene>
    <name evidence="1" type="ORF">HCA69_01975</name>
</gene>